<reference evidence="3 4" key="2">
    <citation type="submission" date="2023-06" db="EMBL/GenBank/DDBJ databases">
        <title>Identification and characterization of horizontal gene transfer across gut microbiota members of farm animals based on homology search.</title>
        <authorList>
            <person name="Schwarzerova J."/>
            <person name="Nykrynova M."/>
            <person name="Jureckova K."/>
            <person name="Cejkova D."/>
            <person name="Rychlik I."/>
        </authorList>
    </citation>
    <scope>NUCLEOTIDE SEQUENCE [LARGE SCALE GENOMIC DNA]</scope>
    <source>
        <strain evidence="3 4">ET39</strain>
    </source>
</reference>
<dbReference type="EMBL" id="JAUDCG010000011">
    <property type="protein sequence ID" value="MDM8156696.1"/>
    <property type="molecule type" value="Genomic_DNA"/>
</dbReference>
<dbReference type="InterPro" id="IPR029016">
    <property type="entry name" value="GAF-like_dom_sf"/>
</dbReference>
<keyword evidence="4" id="KW-1185">Reference proteome</keyword>
<dbReference type="Pfam" id="PF01590">
    <property type="entry name" value="GAF"/>
    <property type="match status" value="1"/>
</dbReference>
<dbReference type="InterPro" id="IPR051330">
    <property type="entry name" value="Phosphatase_reg/MetRdx"/>
</dbReference>
<evidence type="ECO:0000259" key="2">
    <source>
        <dbReference type="Pfam" id="PF01590"/>
    </source>
</evidence>
<protein>
    <submittedName>
        <fullName evidence="3">GAF domain-containing protein</fullName>
    </submittedName>
</protein>
<dbReference type="RefSeq" id="WP_289607164.1">
    <property type="nucleotide sequence ID" value="NZ_JAUDCG010000011.1"/>
</dbReference>
<accession>A0ABT7UAN4</accession>
<evidence type="ECO:0000313" key="4">
    <source>
        <dbReference type="Proteomes" id="UP001529340"/>
    </source>
</evidence>
<reference evidence="4" key="1">
    <citation type="submission" date="2023-06" db="EMBL/GenBank/DDBJ databases">
        <title>Identification and characterization of horizontal gene transfer across gut microbiota members of farm animals based on homology search.</title>
        <authorList>
            <person name="Zeman M."/>
            <person name="Kubasova T."/>
            <person name="Jahodarova E."/>
            <person name="Nykrynova M."/>
            <person name="Rychlik I."/>
        </authorList>
    </citation>
    <scope>NUCLEOTIDE SEQUENCE [LARGE SCALE GENOMIC DNA]</scope>
    <source>
        <strain evidence="4">ET39</strain>
    </source>
</reference>
<comment type="caution">
    <text evidence="3">The sequence shown here is derived from an EMBL/GenBank/DDBJ whole genome shotgun (WGS) entry which is preliminary data.</text>
</comment>
<dbReference type="SUPFAM" id="SSF55781">
    <property type="entry name" value="GAF domain-like"/>
    <property type="match status" value="1"/>
</dbReference>
<proteinExistence type="inferred from homology"/>
<evidence type="ECO:0000313" key="3">
    <source>
        <dbReference type="EMBL" id="MDM8156696.1"/>
    </source>
</evidence>
<dbReference type="InterPro" id="IPR003018">
    <property type="entry name" value="GAF"/>
</dbReference>
<sequence>MNDKTSFYELLCAQLSALLAQETRPITIYANASALLYHQLPDVSWAGFYLYDPTCDELYLGPFQGKTACMHIPMGKGVCGTCAATRQIQRVDDVHRFPGHIACDSASNAEIVLPLIKDDQLLGVLDLDSTSLARFDEADAKGLQQFCKELLVRL</sequence>
<reference evidence="3 4" key="3">
    <citation type="submission" date="2023-06" db="EMBL/GenBank/DDBJ databases">
        <authorList>
            <person name="Zeman M."/>
            <person name="Kubasova T."/>
            <person name="Jahodarova E."/>
            <person name="Nykrynova M."/>
            <person name="Rychlik I."/>
        </authorList>
    </citation>
    <scope>NUCLEOTIDE SEQUENCE [LARGE SCALE GENOMIC DNA]</scope>
    <source>
        <strain evidence="3 4">ET39</strain>
    </source>
</reference>
<gene>
    <name evidence="3" type="ORF">QUV96_03460</name>
</gene>
<dbReference type="PANTHER" id="PTHR21021:SF15">
    <property type="entry name" value="FREE METHIONINE-R-SULFOXIDE REDUCTASE"/>
    <property type="match status" value="1"/>
</dbReference>
<name>A0ABT7UAN4_9FIRM</name>
<dbReference type="PANTHER" id="PTHR21021">
    <property type="entry name" value="GAF/PUTATIVE CYTOSKELETAL PROTEIN"/>
    <property type="match status" value="1"/>
</dbReference>
<organism evidence="3 4">
    <name type="scientific">Amedibacillus dolichus</name>
    <dbReference type="NCBI Taxonomy" id="31971"/>
    <lineage>
        <taxon>Bacteria</taxon>
        <taxon>Bacillati</taxon>
        <taxon>Bacillota</taxon>
        <taxon>Erysipelotrichia</taxon>
        <taxon>Erysipelotrichales</taxon>
        <taxon>Erysipelotrichaceae</taxon>
        <taxon>Amedibacillus</taxon>
    </lineage>
</organism>
<comment type="similarity">
    <text evidence="1">Belongs to the free Met sulfoxide reductase family.</text>
</comment>
<evidence type="ECO:0000256" key="1">
    <source>
        <dbReference type="ARBA" id="ARBA00038454"/>
    </source>
</evidence>
<feature type="domain" description="GAF" evidence="2">
    <location>
        <begin position="27"/>
        <end position="150"/>
    </location>
</feature>
<dbReference type="Gene3D" id="3.30.450.40">
    <property type="match status" value="1"/>
</dbReference>
<dbReference type="Proteomes" id="UP001529340">
    <property type="component" value="Unassembled WGS sequence"/>
</dbReference>